<evidence type="ECO:0008006" key="4">
    <source>
        <dbReference type="Google" id="ProtNLM"/>
    </source>
</evidence>
<comment type="caution">
    <text evidence="2">The sequence shown here is derived from an EMBL/GenBank/DDBJ whole genome shotgun (WGS) entry which is preliminary data.</text>
</comment>
<evidence type="ECO:0000256" key="1">
    <source>
        <dbReference type="SAM" id="Phobius"/>
    </source>
</evidence>
<sequence length="43" mass="4675">MIGGWPFVIAAYALAVGGTLGLVGWALMAMRRAEARAERLRDR</sequence>
<evidence type="ECO:0000313" key="3">
    <source>
        <dbReference type="Proteomes" id="UP001169764"/>
    </source>
</evidence>
<keyword evidence="1" id="KW-0472">Membrane</keyword>
<keyword evidence="1" id="KW-1133">Transmembrane helix</keyword>
<name>A0ABT8Y389_9SPHN</name>
<gene>
    <name evidence="2" type="ORF">Q4F19_00105</name>
</gene>
<dbReference type="Proteomes" id="UP001169764">
    <property type="component" value="Unassembled WGS sequence"/>
</dbReference>
<organism evidence="2 3">
    <name type="scientific">Sphingomonas natans</name>
    <dbReference type="NCBI Taxonomy" id="3063330"/>
    <lineage>
        <taxon>Bacteria</taxon>
        <taxon>Pseudomonadati</taxon>
        <taxon>Pseudomonadota</taxon>
        <taxon>Alphaproteobacteria</taxon>
        <taxon>Sphingomonadales</taxon>
        <taxon>Sphingomonadaceae</taxon>
        <taxon>Sphingomonas</taxon>
    </lineage>
</organism>
<accession>A0ABT8Y389</accession>
<proteinExistence type="predicted"/>
<feature type="transmembrane region" description="Helical" evidence="1">
    <location>
        <begin position="6"/>
        <end position="29"/>
    </location>
</feature>
<evidence type="ECO:0000313" key="2">
    <source>
        <dbReference type="EMBL" id="MDO6412774.1"/>
    </source>
</evidence>
<dbReference type="RefSeq" id="WP_303539110.1">
    <property type="nucleotide sequence ID" value="NZ_JAUOTP010000001.1"/>
</dbReference>
<dbReference type="EMBL" id="JAUOTP010000001">
    <property type="protein sequence ID" value="MDO6412774.1"/>
    <property type="molecule type" value="Genomic_DNA"/>
</dbReference>
<reference evidence="2" key="1">
    <citation type="submission" date="2023-07" db="EMBL/GenBank/DDBJ databases">
        <authorList>
            <person name="Kim M."/>
        </authorList>
    </citation>
    <scope>NUCLEOTIDE SEQUENCE</scope>
    <source>
        <strain evidence="2">BIUV-7</strain>
    </source>
</reference>
<keyword evidence="1" id="KW-0812">Transmembrane</keyword>
<keyword evidence="3" id="KW-1185">Reference proteome</keyword>
<protein>
    <recommendedName>
        <fullName evidence="4">Heme exporter protein D</fullName>
    </recommendedName>
</protein>